<dbReference type="AlphaFoldDB" id="A0A327S224"/>
<evidence type="ECO:0000259" key="1">
    <source>
        <dbReference type="PROSITE" id="PS50106"/>
    </source>
</evidence>
<comment type="caution">
    <text evidence="2">The sequence shown here is derived from an EMBL/GenBank/DDBJ whole genome shotgun (WGS) entry which is preliminary data.</text>
</comment>
<dbReference type="GO" id="GO:0008233">
    <property type="term" value="F:peptidase activity"/>
    <property type="evidence" value="ECO:0007669"/>
    <property type="project" value="UniProtKB-KW"/>
</dbReference>
<dbReference type="InterPro" id="IPR001478">
    <property type="entry name" value="PDZ"/>
</dbReference>
<dbReference type="Proteomes" id="UP000248987">
    <property type="component" value="Unassembled WGS sequence"/>
</dbReference>
<evidence type="ECO:0000313" key="3">
    <source>
        <dbReference type="Proteomes" id="UP000248987"/>
    </source>
</evidence>
<dbReference type="InterPro" id="IPR036034">
    <property type="entry name" value="PDZ_sf"/>
</dbReference>
<keyword evidence="3" id="KW-1185">Reference proteome</keyword>
<evidence type="ECO:0000313" key="2">
    <source>
        <dbReference type="EMBL" id="RAJ22342.1"/>
    </source>
</evidence>
<feature type="domain" description="PDZ" evidence="1">
    <location>
        <begin position="368"/>
        <end position="410"/>
    </location>
</feature>
<organism evidence="2 3">
    <name type="scientific">Gelidibacter algens</name>
    <dbReference type="NCBI Taxonomy" id="49280"/>
    <lineage>
        <taxon>Bacteria</taxon>
        <taxon>Pseudomonadati</taxon>
        <taxon>Bacteroidota</taxon>
        <taxon>Flavobacteriia</taxon>
        <taxon>Flavobacteriales</taxon>
        <taxon>Flavobacteriaceae</taxon>
        <taxon>Gelidibacter</taxon>
    </lineage>
</organism>
<dbReference type="SUPFAM" id="SSF50156">
    <property type="entry name" value="PDZ domain-like"/>
    <property type="match status" value="1"/>
</dbReference>
<dbReference type="Gene3D" id="2.40.70.10">
    <property type="entry name" value="Acid Proteases"/>
    <property type="match status" value="1"/>
</dbReference>
<gene>
    <name evidence="2" type="ORF">LX77_02654</name>
</gene>
<dbReference type="InterPro" id="IPR041489">
    <property type="entry name" value="PDZ_6"/>
</dbReference>
<dbReference type="EMBL" id="QLLQ01000010">
    <property type="protein sequence ID" value="RAJ22342.1"/>
    <property type="molecule type" value="Genomic_DNA"/>
</dbReference>
<dbReference type="PROSITE" id="PS50106">
    <property type="entry name" value="PDZ"/>
    <property type="match status" value="1"/>
</dbReference>
<dbReference type="GO" id="GO:0006508">
    <property type="term" value="P:proteolysis"/>
    <property type="evidence" value="ECO:0007669"/>
    <property type="project" value="UniProtKB-KW"/>
</dbReference>
<keyword evidence="2" id="KW-0378">Hydrolase</keyword>
<dbReference type="InterPro" id="IPR021109">
    <property type="entry name" value="Peptidase_aspartic_dom_sf"/>
</dbReference>
<reference evidence="2 3" key="1">
    <citation type="submission" date="2018-06" db="EMBL/GenBank/DDBJ databases">
        <title>Genomic Encyclopedia of Archaeal and Bacterial Type Strains, Phase II (KMG-II): from individual species to whole genera.</title>
        <authorList>
            <person name="Goeker M."/>
        </authorList>
    </citation>
    <scope>NUCLEOTIDE SEQUENCE [LARGE SCALE GENOMIC DNA]</scope>
    <source>
        <strain evidence="2 3">DSM 12408</strain>
    </source>
</reference>
<protein>
    <submittedName>
        <fullName evidence="2">Aspartyl protease</fullName>
    </submittedName>
</protein>
<dbReference type="SMART" id="SM00228">
    <property type="entry name" value="PDZ"/>
    <property type="match status" value="1"/>
</dbReference>
<accession>A0A327S224</accession>
<proteinExistence type="predicted"/>
<dbReference type="Gene3D" id="2.30.42.10">
    <property type="match status" value="1"/>
</dbReference>
<keyword evidence="2" id="KW-0645">Protease</keyword>
<name>A0A327S224_9FLAO</name>
<dbReference type="Pfam" id="PF17820">
    <property type="entry name" value="PDZ_6"/>
    <property type="match status" value="1"/>
</dbReference>
<sequence length="459" mass="52253">MFFRFLVFMFFMVFCDFTYAQSQFNLIRTERTKVNFQLIDNLIIIPVEINGVALSFLLDSGVSKPILFNIINSSDGLEFTNLESIYLRGLGDGDYVVALKSEQNLFKIGAATNVNQDVYIITDASINFTPRLGVQVHGIIGYDIFKDFIVEINYGSKFLRLNNPKTFKYKNCRTCETLNLTLVNNKPFIDASVVANNKKVPVKLLMDSGGSDALWLFEDDSLGLVPENNQYFVDFLGKGLSGSVHGKRSKLEEFSINDFHLKNLNVAYPDSASVSFARKFKERSGSMAGELLKRFNIIMDYGNGKVTFKKNKYFNAPFEYNKSGIILEQAGVRIVKERESNRFKDDQSSDKLMIIEAYKYELKPAFSIVELRPDSPAERAGLLLGDIILSVNGRETHPLKLQEVNTFFREEEGKPIKLVIERDGVIMTFRFKLESLFLKKKALKLRALYCKLKNNVIVP</sequence>